<dbReference type="Proteomes" id="UP000054408">
    <property type="component" value="Unassembled WGS sequence"/>
</dbReference>
<proteinExistence type="predicted"/>
<feature type="region of interest" description="Disordered" evidence="1">
    <location>
        <begin position="1"/>
        <end position="21"/>
    </location>
</feature>
<dbReference type="AlphaFoldDB" id="A0A0L0DR84"/>
<dbReference type="SUPFAM" id="SSF101391">
    <property type="entry name" value="Hsp90 co-chaperone CDC37"/>
    <property type="match status" value="1"/>
</dbReference>
<protein>
    <recommendedName>
        <fullName evidence="3">Cdc37 C-terminal domain-containing protein</fullName>
    </recommendedName>
</protein>
<accession>A0A0L0DR84</accession>
<sequence>MATTETAGETAAGTGKTRPAEESPLALFDNETLAQFAELGMGELPASAKVLGTADGWTTVMAVDVLEALTLRACIELRFGRHDAAARIVHQAMIVQYGLKMVDDAAEIAPATPQSALTLALEAVARDAAKPLAALADDASNVDRLQALAAVSPFHADVLETYTRIAADVEALEGETPALSEDELQQMAELEKDPQFVELRTVLLSLPATLRDAILAEDLDKVQAVLDEYDEGERDELIAKCTAVGLLEPSMAYTLIRPIVDCCGGSRLRAQIGLCLVLIILVLIGLFVPSVYTNFSDWVNRLVGLAPPSSTHSEL</sequence>
<dbReference type="RefSeq" id="XP_013761662.1">
    <property type="nucleotide sequence ID" value="XM_013906208.1"/>
</dbReference>
<feature type="domain" description="Cdc37 C-terminal" evidence="3">
    <location>
        <begin position="184"/>
        <end position="250"/>
    </location>
</feature>
<evidence type="ECO:0000259" key="3">
    <source>
        <dbReference type="SMART" id="SM01069"/>
    </source>
</evidence>
<keyword evidence="2" id="KW-0812">Transmembrane</keyword>
<evidence type="ECO:0000256" key="1">
    <source>
        <dbReference type="SAM" id="MobiDB-lite"/>
    </source>
</evidence>
<dbReference type="OrthoDB" id="440202at2759"/>
<dbReference type="SMART" id="SM01069">
    <property type="entry name" value="CDC37_C"/>
    <property type="match status" value="1"/>
</dbReference>
<evidence type="ECO:0000256" key="2">
    <source>
        <dbReference type="SAM" id="Phobius"/>
    </source>
</evidence>
<evidence type="ECO:0000313" key="5">
    <source>
        <dbReference type="Proteomes" id="UP000054408"/>
    </source>
</evidence>
<gene>
    <name evidence="4" type="ORF">AMSG_01613</name>
</gene>
<evidence type="ECO:0000313" key="4">
    <source>
        <dbReference type="EMBL" id="KNC54762.1"/>
    </source>
</evidence>
<dbReference type="InterPro" id="IPR013873">
    <property type="entry name" value="Cdc37_C"/>
</dbReference>
<dbReference type="GeneID" id="25561358"/>
<keyword evidence="5" id="KW-1185">Reference proteome</keyword>
<name>A0A0L0DR84_THETB</name>
<dbReference type="EMBL" id="GL349438">
    <property type="protein sequence ID" value="KNC54762.1"/>
    <property type="molecule type" value="Genomic_DNA"/>
</dbReference>
<dbReference type="Pfam" id="PF08564">
    <property type="entry name" value="CDC37_C"/>
    <property type="match status" value="1"/>
</dbReference>
<feature type="transmembrane region" description="Helical" evidence="2">
    <location>
        <begin position="274"/>
        <end position="292"/>
    </location>
</feature>
<organism evidence="4 5">
    <name type="scientific">Thecamonas trahens ATCC 50062</name>
    <dbReference type="NCBI Taxonomy" id="461836"/>
    <lineage>
        <taxon>Eukaryota</taxon>
        <taxon>Apusozoa</taxon>
        <taxon>Apusomonadida</taxon>
        <taxon>Apusomonadidae</taxon>
        <taxon>Thecamonas</taxon>
    </lineage>
</organism>
<keyword evidence="2" id="KW-1133">Transmembrane helix</keyword>
<feature type="compositionally biased region" description="Low complexity" evidence="1">
    <location>
        <begin position="1"/>
        <end position="15"/>
    </location>
</feature>
<keyword evidence="2" id="KW-0472">Membrane</keyword>
<reference evidence="4 5" key="1">
    <citation type="submission" date="2010-05" db="EMBL/GenBank/DDBJ databases">
        <title>The Genome Sequence of Thecamonas trahens ATCC 50062.</title>
        <authorList>
            <consortium name="The Broad Institute Genome Sequencing Platform"/>
            <person name="Russ C."/>
            <person name="Cuomo C."/>
            <person name="Shea T."/>
            <person name="Young S.K."/>
            <person name="Zeng Q."/>
            <person name="Koehrsen M."/>
            <person name="Haas B."/>
            <person name="Borodovsky M."/>
            <person name="Guigo R."/>
            <person name="Alvarado L."/>
            <person name="Berlin A."/>
            <person name="Bochicchio J."/>
            <person name="Borenstein D."/>
            <person name="Chapman S."/>
            <person name="Chen Z."/>
            <person name="Freedman E."/>
            <person name="Gellesch M."/>
            <person name="Goldberg J."/>
            <person name="Griggs A."/>
            <person name="Gujja S."/>
            <person name="Heilman E."/>
            <person name="Heiman D."/>
            <person name="Hepburn T."/>
            <person name="Howarth C."/>
            <person name="Jen D."/>
            <person name="Larson L."/>
            <person name="Mehta T."/>
            <person name="Park D."/>
            <person name="Pearson M."/>
            <person name="Roberts A."/>
            <person name="Saif S."/>
            <person name="Shenoy N."/>
            <person name="Sisk P."/>
            <person name="Stolte C."/>
            <person name="Sykes S."/>
            <person name="Thomson T."/>
            <person name="Walk T."/>
            <person name="White J."/>
            <person name="Yandava C."/>
            <person name="Burger G."/>
            <person name="Gray M.W."/>
            <person name="Holland P.W.H."/>
            <person name="King N."/>
            <person name="Lang F.B.F."/>
            <person name="Roger A.J."/>
            <person name="Ruiz-Trillo I."/>
            <person name="Lander E."/>
            <person name="Nusbaum C."/>
        </authorList>
    </citation>
    <scope>NUCLEOTIDE SEQUENCE [LARGE SCALE GENOMIC DNA]</scope>
    <source>
        <strain evidence="4 5">ATCC 50062</strain>
    </source>
</reference>